<comment type="caution">
    <text evidence="1">The sequence shown here is derived from an EMBL/GenBank/DDBJ whole genome shotgun (WGS) entry which is preliminary data.</text>
</comment>
<name>A0A3N5Z7V8_9ALTE</name>
<dbReference type="RefSeq" id="WP_124029097.1">
    <property type="nucleotide sequence ID" value="NZ_JBHRSN010000013.1"/>
</dbReference>
<gene>
    <name evidence="1" type="ORF">DRW07_16750</name>
</gene>
<proteinExistence type="predicted"/>
<protein>
    <recommendedName>
        <fullName evidence="3">Flagellar protein FliT</fullName>
    </recommendedName>
</protein>
<evidence type="ECO:0008006" key="3">
    <source>
        <dbReference type="Google" id="ProtNLM"/>
    </source>
</evidence>
<sequence>MKVESLYHQFSTETLKQLNIDIYDAIKAVSEPENDYQKVLALVEKRDLEIVTILSSLRESEKPLFARLESDINAFFVDEIANLKQAVVEETKTFLLRRNAIKKYK</sequence>
<accession>A0A3N5Z7V8</accession>
<dbReference type="AlphaFoldDB" id="A0A3N5Z7V8"/>
<evidence type="ECO:0000313" key="2">
    <source>
        <dbReference type="Proteomes" id="UP000275281"/>
    </source>
</evidence>
<dbReference type="EMBL" id="RPOK01000006">
    <property type="protein sequence ID" value="RPJ64968.1"/>
    <property type="molecule type" value="Genomic_DNA"/>
</dbReference>
<dbReference type="Proteomes" id="UP000275281">
    <property type="component" value="Unassembled WGS sequence"/>
</dbReference>
<keyword evidence="2" id="KW-1185">Reference proteome</keyword>
<evidence type="ECO:0000313" key="1">
    <source>
        <dbReference type="EMBL" id="RPJ64968.1"/>
    </source>
</evidence>
<reference evidence="1 2" key="1">
    <citation type="submission" date="2018-11" db="EMBL/GenBank/DDBJ databases">
        <authorList>
            <person name="Ye M.-Q."/>
            <person name="Du Z.-J."/>
        </authorList>
    </citation>
    <scope>NUCLEOTIDE SEQUENCE [LARGE SCALE GENOMIC DNA]</scope>
    <source>
        <strain evidence="1 2">U0105</strain>
    </source>
</reference>
<organism evidence="1 2">
    <name type="scientific">Alteromonas sediminis</name>
    <dbReference type="NCBI Taxonomy" id="2259342"/>
    <lineage>
        <taxon>Bacteria</taxon>
        <taxon>Pseudomonadati</taxon>
        <taxon>Pseudomonadota</taxon>
        <taxon>Gammaproteobacteria</taxon>
        <taxon>Alteromonadales</taxon>
        <taxon>Alteromonadaceae</taxon>
        <taxon>Alteromonas/Salinimonas group</taxon>
        <taxon>Alteromonas</taxon>
    </lineage>
</organism>